<evidence type="ECO:0000256" key="3">
    <source>
        <dbReference type="PIRSR" id="PIRSR000390-1"/>
    </source>
</evidence>
<feature type="active site" description="Proton acceptor" evidence="3">
    <location>
        <position position="186"/>
    </location>
</feature>
<dbReference type="GO" id="GO:0008483">
    <property type="term" value="F:transaminase activity"/>
    <property type="evidence" value="ECO:0007669"/>
    <property type="project" value="UniProtKB-KW"/>
</dbReference>
<keyword evidence="6" id="KW-0032">Aminotransferase</keyword>
<evidence type="ECO:0000256" key="4">
    <source>
        <dbReference type="PIRSR" id="PIRSR000390-2"/>
    </source>
</evidence>
<accession>A0A0G3ECS7</accession>
<dbReference type="FunFam" id="3.40.640.10:FF:000089">
    <property type="entry name" value="Aminotransferase, DegT/DnrJ/EryC1/StrS family"/>
    <property type="match status" value="1"/>
</dbReference>
<comment type="similarity">
    <text evidence="2 5">Belongs to the DegT/DnrJ/EryC1 family.</text>
</comment>
<name>A0A0G3ECS7_9BACT</name>
<feature type="modified residue" description="N6-(pyridoxal phosphate)lysine" evidence="4">
    <location>
        <position position="186"/>
    </location>
</feature>
<dbReference type="Gene3D" id="3.90.1150.10">
    <property type="entry name" value="Aspartate Aminotransferase, domain 1"/>
    <property type="match status" value="1"/>
</dbReference>
<dbReference type="Proteomes" id="UP000035268">
    <property type="component" value="Chromosome"/>
</dbReference>
<dbReference type="PANTHER" id="PTHR30244">
    <property type="entry name" value="TRANSAMINASE"/>
    <property type="match status" value="1"/>
</dbReference>
<dbReference type="KEGG" id="vbl:L21SP4_00850"/>
<dbReference type="Gene3D" id="3.40.640.10">
    <property type="entry name" value="Type I PLP-dependent aspartate aminotransferase-like (Major domain)"/>
    <property type="match status" value="1"/>
</dbReference>
<dbReference type="STRING" id="1307763.L21SP4_00850"/>
<proteinExistence type="inferred from homology"/>
<dbReference type="AlphaFoldDB" id="A0A0G3ECS7"/>
<dbReference type="OrthoDB" id="9810913at2"/>
<dbReference type="InterPro" id="IPR015421">
    <property type="entry name" value="PyrdxlP-dep_Trfase_major"/>
</dbReference>
<evidence type="ECO:0000256" key="2">
    <source>
        <dbReference type="ARBA" id="ARBA00037999"/>
    </source>
</evidence>
<keyword evidence="6" id="KW-0808">Transferase</keyword>
<dbReference type="EMBL" id="CP010904">
    <property type="protein sequence ID" value="AKJ64113.1"/>
    <property type="molecule type" value="Genomic_DNA"/>
</dbReference>
<reference evidence="6 7" key="2">
    <citation type="journal article" date="2016" name="ISME J.">
        <title>Characterization of the first cultured representative of Verrucomicrobia subdivision 5 indicates the proposal of a novel phylum.</title>
        <authorList>
            <person name="Spring S."/>
            <person name="Bunk B."/>
            <person name="Sproer C."/>
            <person name="Schumann P."/>
            <person name="Rohde M."/>
            <person name="Tindall B.J."/>
            <person name="Klenk H.P."/>
        </authorList>
    </citation>
    <scope>NUCLEOTIDE SEQUENCE [LARGE SCALE GENOMIC DNA]</scope>
    <source>
        <strain evidence="6 7">L21-Fru-AB</strain>
    </source>
</reference>
<keyword evidence="7" id="KW-1185">Reference proteome</keyword>
<dbReference type="PATRIC" id="fig|1609981.3.peg.887"/>
<keyword evidence="1 4" id="KW-0663">Pyridoxal phosphate</keyword>
<evidence type="ECO:0000256" key="5">
    <source>
        <dbReference type="RuleBase" id="RU004508"/>
    </source>
</evidence>
<organism evidence="6 7">
    <name type="scientific">Kiritimatiella glycovorans</name>
    <dbReference type="NCBI Taxonomy" id="1307763"/>
    <lineage>
        <taxon>Bacteria</taxon>
        <taxon>Pseudomonadati</taxon>
        <taxon>Kiritimatiellota</taxon>
        <taxon>Kiritimatiellia</taxon>
        <taxon>Kiritimatiellales</taxon>
        <taxon>Kiritimatiellaceae</taxon>
        <taxon>Kiritimatiella</taxon>
    </lineage>
</organism>
<dbReference type="InterPro" id="IPR000653">
    <property type="entry name" value="DegT/StrS_aminotransferase"/>
</dbReference>
<evidence type="ECO:0000256" key="1">
    <source>
        <dbReference type="ARBA" id="ARBA00022898"/>
    </source>
</evidence>
<reference evidence="7" key="1">
    <citation type="submission" date="2015-02" db="EMBL/GenBank/DDBJ databases">
        <title>Description and complete genome sequence of the first cultured representative of the subdivision 5 of the Verrucomicrobia phylum.</title>
        <authorList>
            <person name="Spring S."/>
            <person name="Bunk B."/>
            <person name="Sproer C."/>
            <person name="Klenk H.-P."/>
        </authorList>
    </citation>
    <scope>NUCLEOTIDE SEQUENCE [LARGE SCALE GENOMIC DNA]</scope>
    <source>
        <strain evidence="7">L21-Fru-AB</strain>
    </source>
</reference>
<dbReference type="RefSeq" id="WP_052881479.1">
    <property type="nucleotide sequence ID" value="NZ_CP010904.1"/>
</dbReference>
<gene>
    <name evidence="6" type="ORF">L21SP4_00850</name>
</gene>
<sequence>MNVPLLDLRRQYETLRDEIEPAVREIFETQRFVGGPAVEACERAMAEYCGAAFGCGVSSGTDALLVSLMAEDIGEGDEVLTTPFTFFATAGSIIRSGARPVFADIDPVTYNLDPEAAAAAVTSSTRALMPVHLFGQPAAMDPLGRLAEERGLAMIEDACQAVGAEYRGRRAGSFGDYGCFSFFPSKNLGGAGDGGMIVTGDEARVKRLKSLRNHGMEERYHHHTIGGNFRLDALQAAVVTIKLRYLEAWSEARRANAERYARLFAGTACFRSGAVRLPETAPERRHIFNQYVIRAERRDALMARLRESDVGCAVYYPVPLHLQPCFRSLGYARGDFPVSEKAAAEVLALPIFPELTDDEASRVVEAVEAFYRDDA</sequence>
<dbReference type="InterPro" id="IPR015422">
    <property type="entry name" value="PyrdxlP-dep_Trfase_small"/>
</dbReference>
<dbReference type="Pfam" id="PF01041">
    <property type="entry name" value="DegT_DnrJ_EryC1"/>
    <property type="match status" value="1"/>
</dbReference>
<dbReference type="InterPro" id="IPR015424">
    <property type="entry name" value="PyrdxlP-dep_Trfase"/>
</dbReference>
<protein>
    <submittedName>
        <fullName evidence="6">Putative aminotransferase</fullName>
    </submittedName>
</protein>
<dbReference type="SUPFAM" id="SSF53383">
    <property type="entry name" value="PLP-dependent transferases"/>
    <property type="match status" value="1"/>
</dbReference>
<evidence type="ECO:0000313" key="6">
    <source>
        <dbReference type="EMBL" id="AKJ64113.1"/>
    </source>
</evidence>
<dbReference type="GO" id="GO:0030170">
    <property type="term" value="F:pyridoxal phosphate binding"/>
    <property type="evidence" value="ECO:0007669"/>
    <property type="project" value="TreeGrafter"/>
</dbReference>
<dbReference type="GO" id="GO:0000271">
    <property type="term" value="P:polysaccharide biosynthetic process"/>
    <property type="evidence" value="ECO:0007669"/>
    <property type="project" value="TreeGrafter"/>
</dbReference>
<dbReference type="CDD" id="cd00616">
    <property type="entry name" value="AHBA_syn"/>
    <property type="match status" value="1"/>
</dbReference>
<dbReference type="PANTHER" id="PTHR30244:SF36">
    <property type="entry name" value="3-OXO-GLUCOSE-6-PHOSPHATE:GLUTAMATE AMINOTRANSFERASE"/>
    <property type="match status" value="1"/>
</dbReference>
<dbReference type="PIRSF" id="PIRSF000390">
    <property type="entry name" value="PLP_StrS"/>
    <property type="match status" value="1"/>
</dbReference>
<evidence type="ECO:0000313" key="7">
    <source>
        <dbReference type="Proteomes" id="UP000035268"/>
    </source>
</evidence>